<keyword evidence="9" id="KW-1185">Reference proteome</keyword>
<dbReference type="RefSeq" id="WP_345468257.1">
    <property type="nucleotide sequence ID" value="NZ_BAABHF010000026.1"/>
</dbReference>
<accession>A0ABP8QDH2</accession>
<dbReference type="EMBL" id="BAABHF010000026">
    <property type="protein sequence ID" value="GAA4501470.1"/>
    <property type="molecule type" value="Genomic_DNA"/>
</dbReference>
<dbReference type="NCBIfam" id="TIGR00722">
    <property type="entry name" value="ttdA_fumA_fumB"/>
    <property type="match status" value="1"/>
</dbReference>
<proteinExistence type="inferred from homology"/>
<evidence type="ECO:0000256" key="4">
    <source>
        <dbReference type="ARBA" id="ARBA00023004"/>
    </source>
</evidence>
<keyword evidence="2" id="KW-0004">4Fe-4S</keyword>
<sequence length="304" mass="32082">MTSSTTELTTTTSAATLYEDLAEISSALYKKALTDLPPDVRGAVSAAQNRESGLARRRLDVMVNAIGTSDRTGIIVCQDTGICVFFVRIGTEFAVNGARLIAALRDGIARATVRYSLRSSIVHPLTRENDQSNTGRGVPVVHVDFVDGADNLDILLLPKGSGSENMSFLKMLTPADGQAGIKKFVLDSVVAAGPKPCPPTVVGIGLGGTADECAALAKRATLRPIGEPHPEPEIAELEAGLLEAINQLGVGPQGLGGVTTSFAVHAEYAYTHISMNPVAVNIQCWRGERARATIHADGRVEYGY</sequence>
<dbReference type="InterPro" id="IPR051208">
    <property type="entry name" value="Class-I_Fumarase/Tartrate_DH"/>
</dbReference>
<evidence type="ECO:0000256" key="5">
    <source>
        <dbReference type="ARBA" id="ARBA00023014"/>
    </source>
</evidence>
<evidence type="ECO:0000256" key="3">
    <source>
        <dbReference type="ARBA" id="ARBA00022723"/>
    </source>
</evidence>
<evidence type="ECO:0000313" key="8">
    <source>
        <dbReference type="EMBL" id="GAA4501470.1"/>
    </source>
</evidence>
<evidence type="ECO:0000259" key="7">
    <source>
        <dbReference type="Pfam" id="PF05681"/>
    </source>
</evidence>
<evidence type="ECO:0000256" key="1">
    <source>
        <dbReference type="ARBA" id="ARBA00008876"/>
    </source>
</evidence>
<name>A0ABP8QDH2_9ACTN</name>
<dbReference type="InterPro" id="IPR004646">
    <property type="entry name" value="Fe-S_hydro-lyase_TtdA-typ_cat"/>
</dbReference>
<protein>
    <submittedName>
        <fullName evidence="8">Fumarate hydratase</fullName>
    </submittedName>
</protein>
<comment type="caution">
    <text evidence="8">The sequence shown here is derived from an EMBL/GenBank/DDBJ whole genome shotgun (WGS) entry which is preliminary data.</text>
</comment>
<dbReference type="NCBIfam" id="NF004885">
    <property type="entry name" value="PRK06246.1"/>
    <property type="match status" value="1"/>
</dbReference>
<dbReference type="Pfam" id="PF05681">
    <property type="entry name" value="Fumerase"/>
    <property type="match status" value="1"/>
</dbReference>
<comment type="similarity">
    <text evidence="1">Belongs to the class-I fumarase family.</text>
</comment>
<organism evidence="8 9">
    <name type="scientific">Actinoallomurus oryzae</name>
    <dbReference type="NCBI Taxonomy" id="502180"/>
    <lineage>
        <taxon>Bacteria</taxon>
        <taxon>Bacillati</taxon>
        <taxon>Actinomycetota</taxon>
        <taxon>Actinomycetes</taxon>
        <taxon>Streptosporangiales</taxon>
        <taxon>Thermomonosporaceae</taxon>
        <taxon>Actinoallomurus</taxon>
    </lineage>
</organism>
<dbReference type="PANTHER" id="PTHR30389">
    <property type="entry name" value="FUMARATE HYDRATASE-RELATED"/>
    <property type="match status" value="1"/>
</dbReference>
<gene>
    <name evidence="8" type="ORF">GCM10023191_051550</name>
</gene>
<dbReference type="Proteomes" id="UP001500503">
    <property type="component" value="Unassembled WGS sequence"/>
</dbReference>
<evidence type="ECO:0000313" key="9">
    <source>
        <dbReference type="Proteomes" id="UP001500503"/>
    </source>
</evidence>
<keyword evidence="6" id="KW-0456">Lyase</keyword>
<reference evidence="9" key="1">
    <citation type="journal article" date="2019" name="Int. J. Syst. Evol. Microbiol.">
        <title>The Global Catalogue of Microorganisms (GCM) 10K type strain sequencing project: providing services to taxonomists for standard genome sequencing and annotation.</title>
        <authorList>
            <consortium name="The Broad Institute Genomics Platform"/>
            <consortium name="The Broad Institute Genome Sequencing Center for Infectious Disease"/>
            <person name="Wu L."/>
            <person name="Ma J."/>
        </authorList>
    </citation>
    <scope>NUCLEOTIDE SEQUENCE [LARGE SCALE GENOMIC DNA]</scope>
    <source>
        <strain evidence="9">JCM 17933</strain>
    </source>
</reference>
<evidence type="ECO:0000256" key="2">
    <source>
        <dbReference type="ARBA" id="ARBA00022485"/>
    </source>
</evidence>
<keyword evidence="4" id="KW-0408">Iron</keyword>
<evidence type="ECO:0000256" key="6">
    <source>
        <dbReference type="ARBA" id="ARBA00023239"/>
    </source>
</evidence>
<keyword evidence="5" id="KW-0411">Iron-sulfur</keyword>
<feature type="domain" description="Fe-S hydro-lyase tartrate dehydratase alpha-type catalytic" evidence="7">
    <location>
        <begin position="26"/>
        <end position="291"/>
    </location>
</feature>
<keyword evidence="3" id="KW-0479">Metal-binding</keyword>
<dbReference type="PANTHER" id="PTHR30389:SF17">
    <property type="entry name" value="L(+)-TARTRATE DEHYDRATASE SUBUNIT ALPHA-RELATED"/>
    <property type="match status" value="1"/>
</dbReference>